<organism evidence="2">
    <name type="scientific">marine sediment metagenome</name>
    <dbReference type="NCBI Taxonomy" id="412755"/>
    <lineage>
        <taxon>unclassified sequences</taxon>
        <taxon>metagenomes</taxon>
        <taxon>ecological metagenomes</taxon>
    </lineage>
</organism>
<feature type="compositionally biased region" description="Low complexity" evidence="1">
    <location>
        <begin position="113"/>
        <end position="122"/>
    </location>
</feature>
<feature type="region of interest" description="Disordered" evidence="1">
    <location>
        <begin position="98"/>
        <end position="129"/>
    </location>
</feature>
<proteinExistence type="predicted"/>
<evidence type="ECO:0000256" key="1">
    <source>
        <dbReference type="SAM" id="MobiDB-lite"/>
    </source>
</evidence>
<comment type="caution">
    <text evidence="2">The sequence shown here is derived from an EMBL/GenBank/DDBJ whole genome shotgun (WGS) entry which is preliminary data.</text>
</comment>
<dbReference type="InterPro" id="IPR021730">
    <property type="entry name" value="YdbH"/>
</dbReference>
<protein>
    <submittedName>
        <fullName evidence="2">Uncharacterized protein</fullName>
    </submittedName>
</protein>
<dbReference type="AlphaFoldDB" id="A0A0F9UQR1"/>
<sequence length="872" mass="94188">MRTAFRILIVVVALLMLAGFFAVQTAQRMLLEAGVEQLEWQGVRWSGRELSVAQVTGLYNAGQGQMQFSVKDLRVALIWRSGPKLQVLNIGELDMDWEPEDAPVNQQPGAGLGDSASGAPPDADAELHKETDPADWFSALTWLPHRMAVESFQLGVPCQDQRCTLVGHASLRHSPETGRVTAEINLQADGQTLVWTTDLNRAAGRVELNSEVEVADSPALQLHHLWSGTGKAMRWEGRLTVPGWPPSDWLLTLIEPWLNPGALPFDRLPEGGKIDAQWSLVPGKPPDKLLDLLEGTVALNARISLPRPWPLRQIGHVQGAASIELEGNQGQWLLRQGAGQIRIEQPTLALLDDMPADLRPVALTVEVQPDPVTQLSWLNSIPLGLHASVEGPVDAEIQARLNVISRPAWQIQLEQGGVTISSQQLELAGTVLTGFRLVWPLEGLLTRQRLELTLGQAALVTVDELSDQALGLHGEEVRLALPGLTLDLPLDDPAGVQIESEMQLTASALAHAMLRTQGWTVNGQLKQGPASLTWAGSVANAGGLALDADFAWPHEQAWQAEITLQEMFLRATNPLAATFSAWPALLSLGTGRVGGRFEVSGGPALDELTGRVQVAGVAGIYDRATFEGLTFALLINLRNDQLTLTTPGLDVAALDTGIPIGPVRFSGAYRGSVNDFANGSLDIERASMALLGGQLSLEPGVLDLGETTLDLTVAMEGLELASLFEIYPAQGLSGRGTLDGRLPVSLTDGTLQIEGGAVQARQPGGVLQYRSQKLTELAQSNPGMREVALALDDFRYTVLSSEVDYGEEGMLILGLRLEGSNPDLQKGRPVHFNIRLEEDIPALLASLQLSGQVSDIIQKRVQERLLQRRLKP</sequence>
<gene>
    <name evidence="2" type="ORF">LCGC14_0192780</name>
</gene>
<evidence type="ECO:0000313" key="2">
    <source>
        <dbReference type="EMBL" id="KKN94014.1"/>
    </source>
</evidence>
<dbReference type="EMBL" id="LAZR01000082">
    <property type="protein sequence ID" value="KKN94014.1"/>
    <property type="molecule type" value="Genomic_DNA"/>
</dbReference>
<name>A0A0F9UQR1_9ZZZZ</name>
<dbReference type="Pfam" id="PF11739">
    <property type="entry name" value="YdbH-like"/>
    <property type="match status" value="1"/>
</dbReference>
<reference evidence="2" key="1">
    <citation type="journal article" date="2015" name="Nature">
        <title>Complex archaea that bridge the gap between prokaryotes and eukaryotes.</title>
        <authorList>
            <person name="Spang A."/>
            <person name="Saw J.H."/>
            <person name="Jorgensen S.L."/>
            <person name="Zaremba-Niedzwiedzka K."/>
            <person name="Martijn J."/>
            <person name="Lind A.E."/>
            <person name="van Eijk R."/>
            <person name="Schleper C."/>
            <person name="Guy L."/>
            <person name="Ettema T.J."/>
        </authorList>
    </citation>
    <scope>NUCLEOTIDE SEQUENCE</scope>
</reference>
<accession>A0A0F9UQR1</accession>